<evidence type="ECO:0000313" key="2">
    <source>
        <dbReference type="Proteomes" id="UP000281553"/>
    </source>
</evidence>
<reference evidence="1 2" key="1">
    <citation type="submission" date="2018-11" db="EMBL/GenBank/DDBJ databases">
        <authorList>
            <consortium name="Pathogen Informatics"/>
        </authorList>
    </citation>
    <scope>NUCLEOTIDE SEQUENCE [LARGE SCALE GENOMIC DNA]</scope>
</reference>
<sequence length="84" mass="9543">MKRKAFSALDANPELRAKLESKGGKLLEQPLTRVQLAKRELKKNIRSHSKIQFDESGNVSPRGLTLLPRQFFLALVFVLLLRSV</sequence>
<gene>
    <name evidence="1" type="ORF">DILT_LOCUS14394</name>
</gene>
<name>A0A3P7N085_DIBLA</name>
<dbReference type="AlphaFoldDB" id="A0A3P7N085"/>
<accession>A0A3P7N085</accession>
<keyword evidence="2" id="KW-1185">Reference proteome</keyword>
<dbReference type="Proteomes" id="UP000281553">
    <property type="component" value="Unassembled WGS sequence"/>
</dbReference>
<organism evidence="1 2">
    <name type="scientific">Dibothriocephalus latus</name>
    <name type="common">Fish tapeworm</name>
    <name type="synonym">Diphyllobothrium latum</name>
    <dbReference type="NCBI Taxonomy" id="60516"/>
    <lineage>
        <taxon>Eukaryota</taxon>
        <taxon>Metazoa</taxon>
        <taxon>Spiralia</taxon>
        <taxon>Lophotrochozoa</taxon>
        <taxon>Platyhelminthes</taxon>
        <taxon>Cestoda</taxon>
        <taxon>Eucestoda</taxon>
        <taxon>Diphyllobothriidea</taxon>
        <taxon>Diphyllobothriidae</taxon>
        <taxon>Dibothriocephalus</taxon>
    </lineage>
</organism>
<proteinExistence type="predicted"/>
<evidence type="ECO:0000313" key="1">
    <source>
        <dbReference type="EMBL" id="VDN24231.1"/>
    </source>
</evidence>
<protein>
    <submittedName>
        <fullName evidence="1">Uncharacterized protein</fullName>
    </submittedName>
</protein>
<dbReference type="EMBL" id="UYRU01074099">
    <property type="protein sequence ID" value="VDN24231.1"/>
    <property type="molecule type" value="Genomic_DNA"/>
</dbReference>